<keyword evidence="2" id="KW-1185">Reference proteome</keyword>
<comment type="caution">
    <text evidence="1">The sequence shown here is derived from an EMBL/GenBank/DDBJ whole genome shotgun (WGS) entry which is preliminary data.</text>
</comment>
<proteinExistence type="predicted"/>
<evidence type="ECO:0000313" key="1">
    <source>
        <dbReference type="EMBL" id="KAJ7681307.1"/>
    </source>
</evidence>
<sequence>MPALPPRLPVQEVCDHIIAFLAHSRDDLLACSATCRAFVPASQSHLFHDIGFLPPARAGDFDDWYTARGYDEAAACHRLCEILVESPHLIRYIRRIKVHLDAQLLTLLAAIPLSNVREVHLRNAAFPVAEDTLPHLARQLVGLPSVQRVRIWTTPQTSVFLTTILGDGSARLRSIRVFCVAFLGDIAALQPVAQRSPVTELRLDSSVQLGDCFAQPG</sequence>
<dbReference type="AlphaFoldDB" id="A0AAD7GEB6"/>
<dbReference type="Proteomes" id="UP001221757">
    <property type="component" value="Unassembled WGS sequence"/>
</dbReference>
<organism evidence="1 2">
    <name type="scientific">Mycena rosella</name>
    <name type="common">Pink bonnet</name>
    <name type="synonym">Agaricus rosellus</name>
    <dbReference type="NCBI Taxonomy" id="1033263"/>
    <lineage>
        <taxon>Eukaryota</taxon>
        <taxon>Fungi</taxon>
        <taxon>Dikarya</taxon>
        <taxon>Basidiomycota</taxon>
        <taxon>Agaricomycotina</taxon>
        <taxon>Agaricomycetes</taxon>
        <taxon>Agaricomycetidae</taxon>
        <taxon>Agaricales</taxon>
        <taxon>Marasmiineae</taxon>
        <taxon>Mycenaceae</taxon>
        <taxon>Mycena</taxon>
    </lineage>
</organism>
<accession>A0AAD7GEB6</accession>
<gene>
    <name evidence="1" type="ORF">B0H17DRAFT_1205976</name>
</gene>
<name>A0AAD7GEB6_MYCRO</name>
<reference evidence="1" key="1">
    <citation type="submission" date="2023-03" db="EMBL/GenBank/DDBJ databases">
        <title>Massive genome expansion in bonnet fungi (Mycena s.s.) driven by repeated elements and novel gene families across ecological guilds.</title>
        <authorList>
            <consortium name="Lawrence Berkeley National Laboratory"/>
            <person name="Harder C.B."/>
            <person name="Miyauchi S."/>
            <person name="Viragh M."/>
            <person name="Kuo A."/>
            <person name="Thoen E."/>
            <person name="Andreopoulos B."/>
            <person name="Lu D."/>
            <person name="Skrede I."/>
            <person name="Drula E."/>
            <person name="Henrissat B."/>
            <person name="Morin E."/>
            <person name="Kohler A."/>
            <person name="Barry K."/>
            <person name="LaButti K."/>
            <person name="Morin E."/>
            <person name="Salamov A."/>
            <person name="Lipzen A."/>
            <person name="Mereny Z."/>
            <person name="Hegedus B."/>
            <person name="Baldrian P."/>
            <person name="Stursova M."/>
            <person name="Weitz H."/>
            <person name="Taylor A."/>
            <person name="Grigoriev I.V."/>
            <person name="Nagy L.G."/>
            <person name="Martin F."/>
            <person name="Kauserud H."/>
        </authorList>
    </citation>
    <scope>NUCLEOTIDE SEQUENCE</scope>
    <source>
        <strain evidence="1">CBHHK067</strain>
    </source>
</reference>
<protein>
    <recommendedName>
        <fullName evidence="3">F-box domain-containing protein</fullName>
    </recommendedName>
</protein>
<evidence type="ECO:0008006" key="3">
    <source>
        <dbReference type="Google" id="ProtNLM"/>
    </source>
</evidence>
<evidence type="ECO:0000313" key="2">
    <source>
        <dbReference type="Proteomes" id="UP001221757"/>
    </source>
</evidence>
<dbReference type="EMBL" id="JARKIE010000120">
    <property type="protein sequence ID" value="KAJ7681307.1"/>
    <property type="molecule type" value="Genomic_DNA"/>
</dbReference>